<evidence type="ECO:0000256" key="6">
    <source>
        <dbReference type="ARBA" id="ARBA00023235"/>
    </source>
</evidence>
<feature type="binding site" evidence="7">
    <location>
        <position position="196"/>
    </location>
    <ligand>
        <name>Zn(2+)</name>
        <dbReference type="ChEBI" id="CHEBI:29105"/>
    </ligand>
</feature>
<dbReference type="InterPro" id="IPR014710">
    <property type="entry name" value="RmlC-like_jellyroll"/>
</dbReference>
<dbReference type="SUPFAM" id="SSF51182">
    <property type="entry name" value="RmlC-like cupins"/>
    <property type="match status" value="1"/>
</dbReference>
<dbReference type="HAMAP" id="MF_00687">
    <property type="entry name" value="KduI"/>
    <property type="match status" value="1"/>
</dbReference>
<evidence type="ECO:0000313" key="9">
    <source>
        <dbReference type="Proteomes" id="UP000051184"/>
    </source>
</evidence>
<evidence type="ECO:0000256" key="2">
    <source>
        <dbReference type="ARBA" id="ARBA00005148"/>
    </source>
</evidence>
<feature type="binding site" evidence="7">
    <location>
        <position position="198"/>
    </location>
    <ligand>
        <name>Zn(2+)</name>
        <dbReference type="ChEBI" id="CHEBI:29105"/>
    </ligand>
</feature>
<dbReference type="PANTHER" id="PTHR38461">
    <property type="entry name" value="4-DEOXY-L-THREO-5-HEXOSULOSE-URONATE KETOL-ISOMERASE"/>
    <property type="match status" value="1"/>
</dbReference>
<dbReference type="InterPro" id="IPR021120">
    <property type="entry name" value="KduI/IolB_isomerase"/>
</dbReference>
<evidence type="ECO:0000256" key="7">
    <source>
        <dbReference type="HAMAP-Rule" id="MF_00687"/>
    </source>
</evidence>
<dbReference type="Proteomes" id="UP000051184">
    <property type="component" value="Unassembled WGS sequence"/>
</dbReference>
<keyword evidence="6 7" id="KW-0413">Isomerase</keyword>
<evidence type="ECO:0000256" key="4">
    <source>
        <dbReference type="ARBA" id="ARBA00022723"/>
    </source>
</evidence>
<dbReference type="EC" id="5.3.1.17" evidence="7"/>
<dbReference type="InterPro" id="IPR027449">
    <property type="entry name" value="KduI_N"/>
</dbReference>
<proteinExistence type="inferred from homology"/>
<dbReference type="GO" id="GO:0008697">
    <property type="term" value="F:4-deoxy-L-threo-5-hexosulose-uronate ketol-isomerase activity"/>
    <property type="evidence" value="ECO:0007669"/>
    <property type="project" value="UniProtKB-UniRule"/>
</dbReference>
<dbReference type="CDD" id="cd20294">
    <property type="entry name" value="cupin_KduI_N"/>
    <property type="match status" value="1"/>
</dbReference>
<dbReference type="EMBL" id="CYUE01000023">
    <property type="protein sequence ID" value="CUK27479.1"/>
    <property type="molecule type" value="Genomic_DNA"/>
</dbReference>
<dbReference type="GO" id="GO:0019698">
    <property type="term" value="P:D-galacturonate catabolic process"/>
    <property type="evidence" value="ECO:0007669"/>
    <property type="project" value="TreeGrafter"/>
</dbReference>
<evidence type="ECO:0000256" key="3">
    <source>
        <dbReference type="ARBA" id="ARBA00008086"/>
    </source>
</evidence>
<dbReference type="RefSeq" id="WP_058316392.1">
    <property type="nucleotide sequence ID" value="NZ_CYUE01000023.1"/>
</dbReference>
<keyword evidence="9" id="KW-1185">Reference proteome</keyword>
<organism evidence="8 9">
    <name type="scientific">Cognatishimia activa</name>
    <dbReference type="NCBI Taxonomy" id="1715691"/>
    <lineage>
        <taxon>Bacteria</taxon>
        <taxon>Pseudomonadati</taxon>
        <taxon>Pseudomonadota</taxon>
        <taxon>Alphaproteobacteria</taxon>
        <taxon>Rhodobacterales</taxon>
        <taxon>Paracoccaceae</taxon>
        <taxon>Cognatishimia</taxon>
    </lineage>
</organism>
<dbReference type="CDD" id="cd20491">
    <property type="entry name" value="cupin_KduI_C"/>
    <property type="match status" value="1"/>
</dbReference>
<comment type="function">
    <text evidence="7">Catalyzes the isomerization of 5-dehydro-4-deoxy-D-glucuronate to 3-deoxy-D-glycero-2,5-hexodiulosonate.</text>
</comment>
<keyword evidence="4 7" id="KW-0479">Metal-binding</keyword>
<evidence type="ECO:0000256" key="1">
    <source>
        <dbReference type="ARBA" id="ARBA00000552"/>
    </source>
</evidence>
<dbReference type="InterPro" id="IPR011051">
    <property type="entry name" value="RmlC_Cupin_sf"/>
</dbReference>
<dbReference type="AlphaFoldDB" id="A0A0P1IV22"/>
<dbReference type="UniPathway" id="UPA00545">
    <property type="reaction ID" value="UER00826"/>
</dbReference>
<reference evidence="9" key="1">
    <citation type="submission" date="2015-09" db="EMBL/GenBank/DDBJ databases">
        <authorList>
            <person name="Rodrigo-Torres Lidia"/>
            <person name="Arahal R.David."/>
        </authorList>
    </citation>
    <scope>NUCLEOTIDE SEQUENCE [LARGE SCALE GENOMIC DNA]</scope>
    <source>
        <strain evidence="9">CECT 5114</strain>
    </source>
</reference>
<feature type="binding site" evidence="7">
    <location>
        <position position="245"/>
    </location>
    <ligand>
        <name>Zn(2+)</name>
        <dbReference type="ChEBI" id="CHEBI:29105"/>
    </ligand>
</feature>
<comment type="pathway">
    <text evidence="2 7">Glycan metabolism; pectin degradation; 2-dehydro-3-deoxy-D-gluconate from pectin: step 4/5.</text>
</comment>
<comment type="catalytic activity">
    <reaction evidence="1 7">
        <text>5-dehydro-4-deoxy-D-glucuronate = 3-deoxy-D-glycero-2,5-hexodiulosonate</text>
        <dbReference type="Rhea" id="RHEA:23896"/>
        <dbReference type="ChEBI" id="CHEBI:17117"/>
        <dbReference type="ChEBI" id="CHEBI:29071"/>
        <dbReference type="EC" id="5.3.1.17"/>
    </reaction>
</comment>
<sequence>MDIRYSLHPDHAKSLDTTGLRDNFHVPPLFTAGEMSMTYTHEDRVIIMGICPAATALELPSDVENVTGTSYMLERRELGLINVGGPGSVEVDGQTVALDTQEGLYIGKGARDVSFSSDDAANPAKFYANSAPAHASYPLKKVTIEESSPVTLGAAETNNERTIYRYLHPDVMPTCQLLMGLTKLATGSNWNTFPPHTHDRRMETYFYFDMAPETVVFHFMGTPDETRHLVMRNEEVAISPPWSIHSGAGTGTYSFIWCMAGENQTFEDMDFIAPEDLR</sequence>
<dbReference type="Pfam" id="PF04962">
    <property type="entry name" value="KduI"/>
    <property type="match status" value="1"/>
</dbReference>
<comment type="similarity">
    <text evidence="3 7">Belongs to the KduI family.</text>
</comment>
<dbReference type="Gene3D" id="2.60.120.520">
    <property type="entry name" value="pectin degrading enzyme 5-keto 4- deoxyuronate isomerase, domain 1"/>
    <property type="match status" value="1"/>
</dbReference>
<feature type="binding site" evidence="7">
    <location>
        <position position="203"/>
    </location>
    <ligand>
        <name>Zn(2+)</name>
        <dbReference type="ChEBI" id="CHEBI:29105"/>
    </ligand>
</feature>
<dbReference type="PIRSF" id="PIRSF006625">
    <property type="entry name" value="KduI"/>
    <property type="match status" value="1"/>
</dbReference>
<comment type="cofactor">
    <cofactor evidence="7">
        <name>Zn(2+)</name>
        <dbReference type="ChEBI" id="CHEBI:29105"/>
    </cofactor>
    <text evidence="7">Binds 1 zinc ion per subunit.</text>
</comment>
<dbReference type="Gene3D" id="2.60.120.10">
    <property type="entry name" value="Jelly Rolls"/>
    <property type="match status" value="1"/>
</dbReference>
<dbReference type="PANTHER" id="PTHR38461:SF1">
    <property type="entry name" value="4-DEOXY-L-THREO-5-HEXOSULOSE-URONATE KETOL-ISOMERASE"/>
    <property type="match status" value="1"/>
</dbReference>
<evidence type="ECO:0000313" key="8">
    <source>
        <dbReference type="EMBL" id="CUK27479.1"/>
    </source>
</evidence>
<protein>
    <recommendedName>
        <fullName evidence="7">4-deoxy-L-threo-5-hexosulose-uronate ketol-isomerase</fullName>
        <ecNumber evidence="7">5.3.1.17</ecNumber>
    </recommendedName>
    <alternativeName>
        <fullName evidence="7">5-keto-4-deoxyuronate isomerase</fullName>
    </alternativeName>
    <alternativeName>
        <fullName evidence="7">DKI isomerase</fullName>
    </alternativeName>
</protein>
<dbReference type="OrthoDB" id="9770644at2"/>
<accession>A0A0P1IV22</accession>
<evidence type="ECO:0000256" key="5">
    <source>
        <dbReference type="ARBA" id="ARBA00022833"/>
    </source>
</evidence>
<dbReference type="GO" id="GO:0008270">
    <property type="term" value="F:zinc ion binding"/>
    <property type="evidence" value="ECO:0007669"/>
    <property type="project" value="UniProtKB-UniRule"/>
</dbReference>
<name>A0A0P1IV22_9RHOB</name>
<dbReference type="GO" id="GO:0045490">
    <property type="term" value="P:pectin catabolic process"/>
    <property type="evidence" value="ECO:0007669"/>
    <property type="project" value="UniProtKB-UniRule"/>
</dbReference>
<dbReference type="NCBIfam" id="NF002091">
    <property type="entry name" value="PRK00924.1"/>
    <property type="match status" value="1"/>
</dbReference>
<dbReference type="GO" id="GO:0042840">
    <property type="term" value="P:D-glucuronate catabolic process"/>
    <property type="evidence" value="ECO:0007669"/>
    <property type="project" value="TreeGrafter"/>
</dbReference>
<keyword evidence="5 7" id="KW-0862">Zinc</keyword>
<gene>
    <name evidence="7 8" type="primary">kduI</name>
    <name evidence="8" type="ORF">TA5114_03307</name>
</gene>
<dbReference type="InterPro" id="IPR007045">
    <property type="entry name" value="KduI"/>
</dbReference>